<dbReference type="AlphaFoldDB" id="A0A9Q8UTN9"/>
<evidence type="ECO:0000259" key="1">
    <source>
        <dbReference type="Pfam" id="PF20150"/>
    </source>
</evidence>
<dbReference type="Pfam" id="PF20150">
    <property type="entry name" value="2EXR"/>
    <property type="match status" value="1"/>
</dbReference>
<dbReference type="InterPro" id="IPR045518">
    <property type="entry name" value="2EXR"/>
</dbReference>
<reference evidence="2" key="1">
    <citation type="submission" date="2021-12" db="EMBL/GenBank/DDBJ databases">
        <authorList>
            <person name="Zaccaron A."/>
            <person name="Stergiopoulos I."/>
        </authorList>
    </citation>
    <scope>NUCLEOTIDE SEQUENCE</scope>
    <source>
        <strain evidence="2">Race5_Kim</strain>
    </source>
</reference>
<evidence type="ECO:0000313" key="2">
    <source>
        <dbReference type="EMBL" id="UJO22015.1"/>
    </source>
</evidence>
<dbReference type="PANTHER" id="PTHR42085:SF2">
    <property type="entry name" value="F-BOX DOMAIN-CONTAINING PROTEIN"/>
    <property type="match status" value="1"/>
</dbReference>
<sequence length="302" mass="34787">MDYQFEGVLHRSQEALRLEMRQTYPFLDDVALEDMLCEAGGAMRKRMQEQAPIMAAAEARFSIFKLPPELRNRIYELVLGPPKHICVQRTDIFYTANDGDTYYAGYGNCYSEYQRPPPITQVSRQIRAETTPIHYGQHTFVAYVDSDPFRWPDTPDEWTQWRSDRQYKKWTRGDPTTGGVRDWLDRIGSHQASLIKHFLIRIPLPEPTCTWKRQASCSKADCDEWHPSSSAQVSKYLGIQALGVKDQAVKASFGATCGGIEWKDSSLAHAPLDWSPVGNETLANNEKFASEDVWRYDHWRAW</sequence>
<feature type="domain" description="2EXR" evidence="1">
    <location>
        <begin position="65"/>
        <end position="136"/>
    </location>
</feature>
<gene>
    <name evidence="2" type="ORF">CLAFUR5_09734</name>
</gene>
<reference evidence="2" key="2">
    <citation type="journal article" date="2022" name="Microb. Genom.">
        <title>A chromosome-scale genome assembly of the tomato pathogen Cladosporium fulvum reveals a compartmentalized genome architecture and the presence of a dispensable chromosome.</title>
        <authorList>
            <person name="Zaccaron A.Z."/>
            <person name="Chen L.H."/>
            <person name="Samaras A."/>
            <person name="Stergiopoulos I."/>
        </authorList>
    </citation>
    <scope>NUCLEOTIDE SEQUENCE</scope>
    <source>
        <strain evidence="2">Race5_Kim</strain>
    </source>
</reference>
<protein>
    <recommendedName>
        <fullName evidence="1">2EXR domain-containing protein</fullName>
    </recommendedName>
</protein>
<dbReference type="InterPro" id="IPR038883">
    <property type="entry name" value="AN11006-like"/>
</dbReference>
<proteinExistence type="predicted"/>
<dbReference type="OrthoDB" id="3650781at2759"/>
<dbReference type="RefSeq" id="XP_047766381.1">
    <property type="nucleotide sequence ID" value="XM_047908882.1"/>
</dbReference>
<dbReference type="PANTHER" id="PTHR42085">
    <property type="entry name" value="F-BOX DOMAIN-CONTAINING PROTEIN"/>
    <property type="match status" value="1"/>
</dbReference>
<dbReference type="Proteomes" id="UP000756132">
    <property type="component" value="Chromosome 9"/>
</dbReference>
<dbReference type="EMBL" id="CP090171">
    <property type="protein sequence ID" value="UJO22015.1"/>
    <property type="molecule type" value="Genomic_DNA"/>
</dbReference>
<dbReference type="GeneID" id="71989612"/>
<dbReference type="KEGG" id="ffu:CLAFUR5_09734"/>
<keyword evidence="3" id="KW-1185">Reference proteome</keyword>
<accession>A0A9Q8UTN9</accession>
<organism evidence="2 3">
    <name type="scientific">Passalora fulva</name>
    <name type="common">Tomato leaf mold</name>
    <name type="synonym">Cladosporium fulvum</name>
    <dbReference type="NCBI Taxonomy" id="5499"/>
    <lineage>
        <taxon>Eukaryota</taxon>
        <taxon>Fungi</taxon>
        <taxon>Dikarya</taxon>
        <taxon>Ascomycota</taxon>
        <taxon>Pezizomycotina</taxon>
        <taxon>Dothideomycetes</taxon>
        <taxon>Dothideomycetidae</taxon>
        <taxon>Mycosphaerellales</taxon>
        <taxon>Mycosphaerellaceae</taxon>
        <taxon>Fulvia</taxon>
    </lineage>
</organism>
<name>A0A9Q8UTN9_PASFU</name>
<evidence type="ECO:0000313" key="3">
    <source>
        <dbReference type="Proteomes" id="UP000756132"/>
    </source>
</evidence>